<dbReference type="Proteomes" id="UP000694546">
    <property type="component" value="Chromosome 3"/>
</dbReference>
<keyword evidence="4" id="KW-0175">Coiled coil</keyword>
<feature type="domain" description="AIG1-type G" evidence="6">
    <location>
        <begin position="70"/>
        <end position="271"/>
    </location>
</feature>
<dbReference type="PANTHER" id="PTHR10903:SF112">
    <property type="entry name" value="SI:CH211-113E8.5"/>
    <property type="match status" value="1"/>
</dbReference>
<dbReference type="GeneTree" id="ENSGT01140000282522"/>
<comment type="similarity">
    <text evidence="1">Belongs to the TRAFAC class TrmE-Era-EngA-EngB-Septin-like GTPase superfamily. AIG1/Toc34/Toc159-like paraseptin GTPase family. IAN subfamily.</text>
</comment>
<reference evidence="7" key="1">
    <citation type="submission" date="2025-08" db="UniProtKB">
        <authorList>
            <consortium name="Ensembl"/>
        </authorList>
    </citation>
    <scope>IDENTIFICATION</scope>
</reference>
<dbReference type="Pfam" id="PF04548">
    <property type="entry name" value="AIG1"/>
    <property type="match status" value="1"/>
</dbReference>
<dbReference type="GO" id="GO:0005525">
    <property type="term" value="F:GTP binding"/>
    <property type="evidence" value="ECO:0007669"/>
    <property type="project" value="UniProtKB-KW"/>
</dbReference>
<evidence type="ECO:0000256" key="3">
    <source>
        <dbReference type="ARBA" id="ARBA00023134"/>
    </source>
</evidence>
<evidence type="ECO:0000313" key="8">
    <source>
        <dbReference type="Proteomes" id="UP000694546"/>
    </source>
</evidence>
<sequence length="343" mass="38670">MTQVRIFKLRWIFVLFVTYCADWSSVQCQHPGSAKMIQVSVALRWIFVLFVAYCADQSSVQCQHSDYKRPEELRLILVGKTGSGKSASANTILGRKDAFKEDISPGSVTEHCQREQVTRDGRTIVVVDSPGLFDTNQTTKVIGEKIEACVEKSVPGPHAILLVISLKARFTEEERSAVEWIETNFGSDSSMYIIILFTHGDMLGGKTVEQFVSESKHLKRVLNNCGGRYFSLINGLGSDPKQVQKLLKMVEEMVNFNGGKHYTNSMYKEAQRKIEEEEIRRNAEQEKEEEEKYQKLQSKALLSVMVGALCGSLLLPSHQIVFVARGILSIATGYTFMLKTFFE</sequence>
<keyword evidence="2" id="KW-0547">Nucleotide-binding</keyword>
<feature type="chain" id="PRO_5046648891" description="AIG1-type G domain-containing protein" evidence="5">
    <location>
        <begin position="29"/>
        <end position="343"/>
    </location>
</feature>
<dbReference type="InterPro" id="IPR045058">
    <property type="entry name" value="GIMA/IAN/Toc"/>
</dbReference>
<dbReference type="AlphaFoldDB" id="A0A8C5BRL4"/>
<evidence type="ECO:0000256" key="5">
    <source>
        <dbReference type="SAM" id="SignalP"/>
    </source>
</evidence>
<evidence type="ECO:0000259" key="6">
    <source>
        <dbReference type="PROSITE" id="PS51720"/>
    </source>
</evidence>
<dbReference type="Gene3D" id="3.40.50.300">
    <property type="entry name" value="P-loop containing nucleotide triphosphate hydrolases"/>
    <property type="match status" value="1"/>
</dbReference>
<evidence type="ECO:0000313" key="7">
    <source>
        <dbReference type="Ensembl" id="ENSGMOP00000051145.1"/>
    </source>
</evidence>
<keyword evidence="3" id="KW-0342">GTP-binding</keyword>
<dbReference type="InterPro" id="IPR006703">
    <property type="entry name" value="G_AIG1"/>
</dbReference>
<organism evidence="7 8">
    <name type="scientific">Gadus morhua</name>
    <name type="common">Atlantic cod</name>
    <dbReference type="NCBI Taxonomy" id="8049"/>
    <lineage>
        <taxon>Eukaryota</taxon>
        <taxon>Metazoa</taxon>
        <taxon>Chordata</taxon>
        <taxon>Craniata</taxon>
        <taxon>Vertebrata</taxon>
        <taxon>Euteleostomi</taxon>
        <taxon>Actinopterygii</taxon>
        <taxon>Neopterygii</taxon>
        <taxon>Teleostei</taxon>
        <taxon>Neoteleostei</taxon>
        <taxon>Acanthomorphata</taxon>
        <taxon>Zeiogadaria</taxon>
        <taxon>Gadariae</taxon>
        <taxon>Gadiformes</taxon>
        <taxon>Gadoidei</taxon>
        <taxon>Gadidae</taxon>
        <taxon>Gadus</taxon>
    </lineage>
</organism>
<keyword evidence="8" id="KW-1185">Reference proteome</keyword>
<name>A0A8C5BRL4_GADMO</name>
<dbReference type="CDD" id="cd01852">
    <property type="entry name" value="AIG1"/>
    <property type="match status" value="1"/>
</dbReference>
<reference evidence="7" key="2">
    <citation type="submission" date="2025-09" db="UniProtKB">
        <authorList>
            <consortium name="Ensembl"/>
        </authorList>
    </citation>
    <scope>IDENTIFICATION</scope>
</reference>
<dbReference type="Ensembl" id="ENSGMOT00000055361.1">
    <property type="protein sequence ID" value="ENSGMOP00000051145.1"/>
    <property type="gene ID" value="ENSGMOG00000032150.1"/>
</dbReference>
<proteinExistence type="inferred from homology"/>
<dbReference type="PROSITE" id="PS51720">
    <property type="entry name" value="G_AIG1"/>
    <property type="match status" value="1"/>
</dbReference>
<dbReference type="SUPFAM" id="SSF52540">
    <property type="entry name" value="P-loop containing nucleoside triphosphate hydrolases"/>
    <property type="match status" value="1"/>
</dbReference>
<protein>
    <recommendedName>
        <fullName evidence="6">AIG1-type G domain-containing protein</fullName>
    </recommendedName>
</protein>
<dbReference type="InterPro" id="IPR027417">
    <property type="entry name" value="P-loop_NTPase"/>
</dbReference>
<evidence type="ECO:0000256" key="1">
    <source>
        <dbReference type="ARBA" id="ARBA00008535"/>
    </source>
</evidence>
<evidence type="ECO:0000256" key="4">
    <source>
        <dbReference type="SAM" id="Coils"/>
    </source>
</evidence>
<keyword evidence="5" id="KW-0732">Signal</keyword>
<dbReference type="PANTHER" id="PTHR10903">
    <property type="entry name" value="GTPASE, IMAP FAMILY MEMBER-RELATED"/>
    <property type="match status" value="1"/>
</dbReference>
<feature type="signal peptide" evidence="5">
    <location>
        <begin position="1"/>
        <end position="28"/>
    </location>
</feature>
<feature type="coiled-coil region" evidence="4">
    <location>
        <begin position="267"/>
        <end position="299"/>
    </location>
</feature>
<accession>A0A8C5BRL4</accession>
<evidence type="ECO:0000256" key="2">
    <source>
        <dbReference type="ARBA" id="ARBA00022741"/>
    </source>
</evidence>